<evidence type="ECO:0000256" key="1">
    <source>
        <dbReference type="SAM" id="Phobius"/>
    </source>
</evidence>
<dbReference type="AlphaFoldDB" id="A0A2V4MQN5"/>
<name>A0A2V4MQN5_9RHOB</name>
<keyword evidence="1" id="KW-0812">Transmembrane</keyword>
<reference evidence="2 3" key="1">
    <citation type="submission" date="2018-05" db="EMBL/GenBank/DDBJ databases">
        <title>Oceanovita maritima gen. nov., sp. nov., a marine bacterium in the family Rhodobacteraceae isolated from surface seawater of Lundu port Xiamen, China.</title>
        <authorList>
            <person name="Hetharua B.H."/>
            <person name="Min D."/>
            <person name="Liao H."/>
            <person name="Tian Y."/>
        </authorList>
    </citation>
    <scope>NUCLEOTIDE SEQUENCE [LARGE SCALE GENOMIC DNA]</scope>
    <source>
        <strain evidence="2 3">FSX-11</strain>
    </source>
</reference>
<proteinExistence type="predicted"/>
<feature type="transmembrane region" description="Helical" evidence="1">
    <location>
        <begin position="6"/>
        <end position="26"/>
    </location>
</feature>
<evidence type="ECO:0000313" key="2">
    <source>
        <dbReference type="EMBL" id="PYC49071.1"/>
    </source>
</evidence>
<dbReference type="RefSeq" id="WP_110794647.1">
    <property type="nucleotide sequence ID" value="NZ_KZ826481.1"/>
</dbReference>
<keyword evidence="3" id="KW-1185">Reference proteome</keyword>
<comment type="caution">
    <text evidence="2">The sequence shown here is derived from an EMBL/GenBank/DDBJ whole genome shotgun (WGS) entry which is preliminary data.</text>
</comment>
<feature type="transmembrane region" description="Helical" evidence="1">
    <location>
        <begin position="33"/>
        <end position="50"/>
    </location>
</feature>
<dbReference type="OrthoDB" id="7875801at2"/>
<sequence>MDSDLALVVGLMIVVFSIPAVISAFSDGRAPRVAAFALIAGGALSAWAMSQKPGGYTIDDVPEAFVKVVARYVN</sequence>
<keyword evidence="1" id="KW-1133">Transmembrane helix</keyword>
<accession>A0A2V4MQN5</accession>
<organism evidence="2 3">
    <name type="scientific">Litorivita pollutaquae</name>
    <dbReference type="NCBI Taxonomy" id="2200892"/>
    <lineage>
        <taxon>Bacteria</taxon>
        <taxon>Pseudomonadati</taxon>
        <taxon>Pseudomonadota</taxon>
        <taxon>Alphaproteobacteria</taxon>
        <taxon>Rhodobacterales</taxon>
        <taxon>Paracoccaceae</taxon>
        <taxon>Litorivita</taxon>
    </lineage>
</organism>
<keyword evidence="1" id="KW-0472">Membrane</keyword>
<dbReference type="EMBL" id="QFVT01000002">
    <property type="protein sequence ID" value="PYC49071.1"/>
    <property type="molecule type" value="Genomic_DNA"/>
</dbReference>
<evidence type="ECO:0008006" key="4">
    <source>
        <dbReference type="Google" id="ProtNLM"/>
    </source>
</evidence>
<protein>
    <recommendedName>
        <fullName evidence="4">50S ribosomal protein L35</fullName>
    </recommendedName>
</protein>
<dbReference type="Proteomes" id="UP000248012">
    <property type="component" value="Unassembled WGS sequence"/>
</dbReference>
<evidence type="ECO:0000313" key="3">
    <source>
        <dbReference type="Proteomes" id="UP000248012"/>
    </source>
</evidence>
<gene>
    <name evidence="2" type="ORF">DI396_03155</name>
</gene>